<dbReference type="PANTHER" id="PTHR12526">
    <property type="entry name" value="GLYCOSYLTRANSFERASE"/>
    <property type="match status" value="1"/>
</dbReference>
<dbReference type="RefSeq" id="WP_131410514.1">
    <property type="nucleotide sequence ID" value="NZ_CATKPI010000004.1"/>
</dbReference>
<accession>A0A4R0H5Z2</accession>
<dbReference type="PANTHER" id="PTHR12526:SF637">
    <property type="entry name" value="GLYCOSYLTRANSFERASE EPSF-RELATED"/>
    <property type="match status" value="1"/>
</dbReference>
<dbReference type="SUPFAM" id="SSF53756">
    <property type="entry name" value="UDP-Glycosyltransferase/glycogen phosphorylase"/>
    <property type="match status" value="1"/>
</dbReference>
<evidence type="ECO:0000313" key="1">
    <source>
        <dbReference type="EMBL" id="TCC04754.1"/>
    </source>
</evidence>
<keyword evidence="2" id="KW-1185">Reference proteome</keyword>
<name>A0A4R0H5Z2_9ENTR</name>
<keyword evidence="1" id="KW-0808">Transferase</keyword>
<proteinExistence type="predicted"/>
<dbReference type="Pfam" id="PF13692">
    <property type="entry name" value="Glyco_trans_1_4"/>
    <property type="match status" value="1"/>
</dbReference>
<dbReference type="OrthoDB" id="258796at2"/>
<comment type="caution">
    <text evidence="1">The sequence shown here is derived from an EMBL/GenBank/DDBJ whole genome shotgun (WGS) entry which is preliminary data.</text>
</comment>
<protein>
    <submittedName>
        <fullName evidence="1">Glycosyltransferase</fullName>
    </submittedName>
</protein>
<reference evidence="1 2" key="1">
    <citation type="submission" date="2019-02" db="EMBL/GenBank/DDBJ databases">
        <title>The draft genome of Kosakonia quasisacchari strain WCHKQ120001.</title>
        <authorList>
            <person name="Wang C."/>
            <person name="Feng Y."/>
            <person name="Zong Z."/>
        </authorList>
    </citation>
    <scope>NUCLEOTIDE SEQUENCE [LARGE SCALE GENOMIC DNA]</scope>
    <source>
        <strain evidence="1 2">WCHKQ120001</strain>
    </source>
</reference>
<dbReference type="Proteomes" id="UP000291793">
    <property type="component" value="Unassembled WGS sequence"/>
</dbReference>
<gene>
    <name evidence="1" type="ORF">E0L21_14085</name>
</gene>
<dbReference type="AlphaFoldDB" id="A0A4R0H5Z2"/>
<evidence type="ECO:0000313" key="2">
    <source>
        <dbReference type="Proteomes" id="UP000291793"/>
    </source>
</evidence>
<organism evidence="1 2">
    <name type="scientific">Kosakonia quasisacchari</name>
    <dbReference type="NCBI Taxonomy" id="2529380"/>
    <lineage>
        <taxon>Bacteria</taxon>
        <taxon>Pseudomonadati</taxon>
        <taxon>Pseudomonadota</taxon>
        <taxon>Gammaproteobacteria</taxon>
        <taxon>Enterobacterales</taxon>
        <taxon>Enterobacteriaceae</taxon>
        <taxon>Kosakonia</taxon>
    </lineage>
</organism>
<dbReference type="GO" id="GO:0016740">
    <property type="term" value="F:transferase activity"/>
    <property type="evidence" value="ECO:0007669"/>
    <property type="project" value="UniProtKB-KW"/>
</dbReference>
<dbReference type="Gene3D" id="3.40.50.2000">
    <property type="entry name" value="Glycogen Phosphorylase B"/>
    <property type="match status" value="2"/>
</dbReference>
<sequence>MNVLHLSTGDSKGAFYGAYRTHINLQRYGHDSTMFVVEKTSNDENVISVENIRHKVLNFFIKLIRRSLVRWNDVENKYYLLYNSTFSLNELYYSYKKKPDLIIIYYVAGFLSDYDIYKIQKKYRCPVAFYLMDAAMFTGGCHYPWRCEGYIHGCDNCPAMKFPNLIKLPAYMFNNRKKYYQEMDCFFLSASKWLDERCNKSGIKAKLGIKKAIIGIDENIFSPRPLDSAQKHIQINIPEGRRVIFLGAQSLGDPRKGVKYVVEALNIIKKSHPEHLSKVSLLTVGNKAELQLPECIPVINIGFISDKDKYPFLYNFADGFICPSIEDAGPMMINEALMSGVPVVAFKVGVAEDLIVDGRNGFLARQVNSNALAEAILNLLRLNDSSLDAQKEYARQYALEKCSAHTQVRAIESLIGESSNSFNGDLNF</sequence>
<dbReference type="EMBL" id="SJOP01000012">
    <property type="protein sequence ID" value="TCC04754.1"/>
    <property type="molecule type" value="Genomic_DNA"/>
</dbReference>